<feature type="region of interest" description="Disordered" evidence="1">
    <location>
        <begin position="1"/>
        <end position="25"/>
    </location>
</feature>
<name>A0A926KXU7_9ACTN</name>
<keyword evidence="3" id="KW-1185">Reference proteome</keyword>
<evidence type="ECO:0000256" key="1">
    <source>
        <dbReference type="SAM" id="MobiDB-lite"/>
    </source>
</evidence>
<accession>A0A926KXU7</accession>
<reference evidence="2" key="2">
    <citation type="submission" date="2020-09" db="EMBL/GenBank/DDBJ databases">
        <authorList>
            <person name="Luo X."/>
        </authorList>
    </citation>
    <scope>NUCLEOTIDE SEQUENCE</scope>
    <source>
        <strain evidence="2">TRM S81-3</strain>
    </source>
</reference>
<dbReference type="AlphaFoldDB" id="A0A926KXU7"/>
<dbReference type="EMBL" id="JACVQF010000035">
    <property type="protein sequence ID" value="MBD0417794.1"/>
    <property type="molecule type" value="Genomic_DNA"/>
</dbReference>
<evidence type="ECO:0000313" key="2">
    <source>
        <dbReference type="EMBL" id="MBD0417794.1"/>
    </source>
</evidence>
<comment type="caution">
    <text evidence="2">The sequence shown here is derived from an EMBL/GenBank/DDBJ whole genome shotgun (WGS) entry which is preliminary data.</text>
</comment>
<gene>
    <name evidence="2" type="ORF">H0H10_01100</name>
</gene>
<reference evidence="2" key="1">
    <citation type="submission" date="2020-09" db="EMBL/GenBank/DDBJ databases">
        <title>Streptomyces grisecoloratus sp. nov., isolated from cotton soil.</title>
        <authorList>
            <person name="Xing L."/>
        </authorList>
    </citation>
    <scope>NUCLEOTIDE SEQUENCE</scope>
    <source>
        <strain evidence="2">TRM S81-3</strain>
    </source>
</reference>
<protein>
    <submittedName>
        <fullName evidence="2">Uncharacterized protein</fullName>
    </submittedName>
</protein>
<proteinExistence type="predicted"/>
<dbReference type="Proteomes" id="UP000621210">
    <property type="component" value="Unassembled WGS sequence"/>
</dbReference>
<sequence>MTQGHGARRAGRWATERRGSAGPYGADELVAALGLRPAVQGPDGGHPVPRRGR</sequence>
<evidence type="ECO:0000313" key="3">
    <source>
        <dbReference type="Proteomes" id="UP000621210"/>
    </source>
</evidence>
<organism evidence="2 3">
    <name type="scientific">Streptomyces griseicoloratus</name>
    <dbReference type="NCBI Taxonomy" id="2752516"/>
    <lineage>
        <taxon>Bacteria</taxon>
        <taxon>Bacillati</taxon>
        <taxon>Actinomycetota</taxon>
        <taxon>Actinomycetes</taxon>
        <taxon>Kitasatosporales</taxon>
        <taxon>Streptomycetaceae</taxon>
        <taxon>Streptomyces</taxon>
    </lineage>
</organism>
<feature type="compositionally biased region" description="Basic residues" evidence="1">
    <location>
        <begin position="1"/>
        <end position="11"/>
    </location>
</feature>